<comment type="caution">
    <text evidence="1">The sequence shown here is derived from an EMBL/GenBank/DDBJ whole genome shotgun (WGS) entry which is preliminary data.</text>
</comment>
<reference evidence="1" key="1">
    <citation type="submission" date="2021-06" db="EMBL/GenBank/DDBJ databases">
        <authorList>
            <person name="Kallberg Y."/>
            <person name="Tangrot J."/>
            <person name="Rosling A."/>
        </authorList>
    </citation>
    <scope>NUCLEOTIDE SEQUENCE</scope>
    <source>
        <strain evidence="1">MA461A</strain>
    </source>
</reference>
<dbReference type="Proteomes" id="UP000789920">
    <property type="component" value="Unassembled WGS sequence"/>
</dbReference>
<evidence type="ECO:0000313" key="2">
    <source>
        <dbReference type="Proteomes" id="UP000789920"/>
    </source>
</evidence>
<dbReference type="EMBL" id="CAJVQC010034967">
    <property type="protein sequence ID" value="CAG8757767.1"/>
    <property type="molecule type" value="Genomic_DNA"/>
</dbReference>
<accession>A0ACA9QPU1</accession>
<name>A0ACA9QPU1_9GLOM</name>
<proteinExistence type="predicted"/>
<keyword evidence="2" id="KW-1185">Reference proteome</keyword>
<gene>
    <name evidence="1" type="ORF">RPERSI_LOCUS14879</name>
</gene>
<evidence type="ECO:0000313" key="1">
    <source>
        <dbReference type="EMBL" id="CAG8757767.1"/>
    </source>
</evidence>
<sequence length="145" mass="16891">MSDVDDNEDGEGNRLTDQSIIPLKKESRKRPSKDTLKINYLELKSPSSSTSSTTSQAESITSSIEYMKDNKEHRSQRKLYKEVKKQLPSNLSKNAIEKRIERARKIYDLFSSIGEDKIQRVRFYLALRISKLSWDEIDAIEEKFE</sequence>
<protein>
    <submittedName>
        <fullName evidence="1">15329_t:CDS:1</fullName>
    </submittedName>
</protein>
<organism evidence="1 2">
    <name type="scientific">Racocetra persica</name>
    <dbReference type="NCBI Taxonomy" id="160502"/>
    <lineage>
        <taxon>Eukaryota</taxon>
        <taxon>Fungi</taxon>
        <taxon>Fungi incertae sedis</taxon>
        <taxon>Mucoromycota</taxon>
        <taxon>Glomeromycotina</taxon>
        <taxon>Glomeromycetes</taxon>
        <taxon>Diversisporales</taxon>
        <taxon>Gigasporaceae</taxon>
        <taxon>Racocetra</taxon>
    </lineage>
</organism>